<proteinExistence type="predicted"/>
<organism evidence="2 3">
    <name type="scientific">Aerosakkonema funiforme FACHB-1375</name>
    <dbReference type="NCBI Taxonomy" id="2949571"/>
    <lineage>
        <taxon>Bacteria</taxon>
        <taxon>Bacillati</taxon>
        <taxon>Cyanobacteriota</taxon>
        <taxon>Cyanophyceae</taxon>
        <taxon>Oscillatoriophycideae</taxon>
        <taxon>Aerosakkonematales</taxon>
        <taxon>Aerosakkonemataceae</taxon>
        <taxon>Aerosakkonema</taxon>
    </lineage>
</organism>
<feature type="region of interest" description="Disordered" evidence="1">
    <location>
        <begin position="26"/>
        <end position="77"/>
    </location>
</feature>
<accession>A0A926VE82</accession>
<dbReference type="RefSeq" id="WP_190464127.1">
    <property type="nucleotide sequence ID" value="NZ_JACJPW010000019.1"/>
</dbReference>
<keyword evidence="3" id="KW-1185">Reference proteome</keyword>
<dbReference type="PROSITE" id="PS51257">
    <property type="entry name" value="PROKAR_LIPOPROTEIN"/>
    <property type="match status" value="1"/>
</dbReference>
<sequence length="306" mass="33825">MKPLLTSFAIFSTLLLVQGCSSSVKSGEISNPGAAKPHQGHIMSGEKTPVAASDPHAGHSMEDRAHHHTDADKGNAPQTKALLSDRKNIQSNKPVVLSINIQDVNGKAVTKFDTFQEKVMHLIVVSDDLQHFDHLHPIYKQNGRFEVEAKFPRPGNYTLFADYKPSGQKEQVSLLKETVPGVSQSAPPIDFNTAKSFGDTKVNITFSEPKLKAGQAVHVIFNLRNNSSQPITDLQPYLGERGHLVIVKQSSNLTKSDYIHAHAMKHNSPGEVHFMTAFPEAGKYKLWGQFQRNGKIVTTDFWVNVE</sequence>
<gene>
    <name evidence="2" type="ORF">H6G03_09625</name>
</gene>
<dbReference type="EMBL" id="JACJPW010000019">
    <property type="protein sequence ID" value="MBD2181362.1"/>
    <property type="molecule type" value="Genomic_DNA"/>
</dbReference>
<evidence type="ECO:0008006" key="4">
    <source>
        <dbReference type="Google" id="ProtNLM"/>
    </source>
</evidence>
<dbReference type="AlphaFoldDB" id="A0A926VE82"/>
<evidence type="ECO:0000313" key="3">
    <source>
        <dbReference type="Proteomes" id="UP000641646"/>
    </source>
</evidence>
<dbReference type="Proteomes" id="UP000641646">
    <property type="component" value="Unassembled WGS sequence"/>
</dbReference>
<protein>
    <recommendedName>
        <fullName evidence="4">YtkA-like domain-containing protein</fullName>
    </recommendedName>
</protein>
<reference evidence="2" key="1">
    <citation type="journal article" date="2015" name="ISME J.">
        <title>Draft Genome Sequence of Streptomyces incarnatus NRRL8089, which Produces the Nucleoside Antibiotic Sinefungin.</title>
        <authorList>
            <person name="Oshima K."/>
            <person name="Hattori M."/>
            <person name="Shimizu H."/>
            <person name="Fukuda K."/>
            <person name="Nemoto M."/>
            <person name="Inagaki K."/>
            <person name="Tamura T."/>
        </authorList>
    </citation>
    <scope>NUCLEOTIDE SEQUENCE</scope>
    <source>
        <strain evidence="2">FACHB-1375</strain>
    </source>
</reference>
<name>A0A926VE82_9CYAN</name>
<feature type="compositionally biased region" description="Basic and acidic residues" evidence="1">
    <location>
        <begin position="56"/>
        <end position="73"/>
    </location>
</feature>
<reference evidence="2" key="2">
    <citation type="submission" date="2020-08" db="EMBL/GenBank/DDBJ databases">
        <authorList>
            <person name="Chen M."/>
            <person name="Teng W."/>
            <person name="Zhao L."/>
            <person name="Hu C."/>
            <person name="Zhou Y."/>
            <person name="Han B."/>
            <person name="Song L."/>
            <person name="Shu W."/>
        </authorList>
    </citation>
    <scope>NUCLEOTIDE SEQUENCE</scope>
    <source>
        <strain evidence="2">FACHB-1375</strain>
    </source>
</reference>
<comment type="caution">
    <text evidence="2">The sequence shown here is derived from an EMBL/GenBank/DDBJ whole genome shotgun (WGS) entry which is preliminary data.</text>
</comment>
<evidence type="ECO:0000256" key="1">
    <source>
        <dbReference type="SAM" id="MobiDB-lite"/>
    </source>
</evidence>
<evidence type="ECO:0000313" key="2">
    <source>
        <dbReference type="EMBL" id="MBD2181362.1"/>
    </source>
</evidence>